<keyword evidence="1" id="KW-0479">Metal-binding</keyword>
<evidence type="ECO:0000313" key="6">
    <source>
        <dbReference type="Proteomes" id="UP001281731"/>
    </source>
</evidence>
<feature type="domain" description="NodB homology" evidence="4">
    <location>
        <begin position="97"/>
        <end position="272"/>
    </location>
</feature>
<proteinExistence type="predicted"/>
<evidence type="ECO:0000256" key="2">
    <source>
        <dbReference type="ARBA" id="ARBA00022801"/>
    </source>
</evidence>
<dbReference type="EMBL" id="JAWNGC010000003">
    <property type="protein sequence ID" value="MDY5154828.1"/>
    <property type="molecule type" value="Genomic_DNA"/>
</dbReference>
<dbReference type="PROSITE" id="PS51677">
    <property type="entry name" value="NODB"/>
    <property type="match status" value="1"/>
</dbReference>
<dbReference type="Pfam" id="PF01522">
    <property type="entry name" value="Polysacc_deac_1"/>
    <property type="match status" value="1"/>
</dbReference>
<dbReference type="PANTHER" id="PTHR10587">
    <property type="entry name" value="GLYCOSYL TRANSFERASE-RELATED"/>
    <property type="match status" value="1"/>
</dbReference>
<evidence type="ECO:0000256" key="3">
    <source>
        <dbReference type="SAM" id="MobiDB-lite"/>
    </source>
</evidence>
<evidence type="ECO:0000259" key="4">
    <source>
        <dbReference type="PROSITE" id="PS51677"/>
    </source>
</evidence>
<accession>A0AAW9HT43</accession>
<feature type="region of interest" description="Disordered" evidence="3">
    <location>
        <begin position="27"/>
        <end position="52"/>
    </location>
</feature>
<dbReference type="EC" id="3.-.-.-" evidence="5"/>
<dbReference type="Gene3D" id="3.20.20.370">
    <property type="entry name" value="Glycoside hydrolase/deacetylase"/>
    <property type="match status" value="1"/>
</dbReference>
<dbReference type="GO" id="GO:0016020">
    <property type="term" value="C:membrane"/>
    <property type="evidence" value="ECO:0007669"/>
    <property type="project" value="TreeGrafter"/>
</dbReference>
<dbReference type="Proteomes" id="UP001281731">
    <property type="component" value="Unassembled WGS sequence"/>
</dbReference>
<dbReference type="InterPro" id="IPR002509">
    <property type="entry name" value="NODB_dom"/>
</dbReference>
<reference evidence="5" key="1">
    <citation type="submission" date="2023-10" db="EMBL/GenBank/DDBJ databases">
        <title>Whole Genome based description of the genera Actinobaculum and Actinotignum reveals a complex phylogenetic relationship within the species included in the genus Actinotignum.</title>
        <authorList>
            <person name="Jensen C.S."/>
            <person name="Dargis R."/>
            <person name="Kemp M."/>
            <person name="Christensen J.J."/>
        </authorList>
    </citation>
    <scope>NUCLEOTIDE SEQUENCE</scope>
    <source>
        <strain evidence="5">SLA_B511</strain>
    </source>
</reference>
<dbReference type="PANTHER" id="PTHR10587:SF133">
    <property type="entry name" value="CHITIN DEACETYLASE 1-RELATED"/>
    <property type="match status" value="1"/>
</dbReference>
<dbReference type="RefSeq" id="WP_022866687.1">
    <property type="nucleotide sequence ID" value="NZ_JAWNFT010000001.1"/>
</dbReference>
<protein>
    <submittedName>
        <fullName evidence="5">Polysaccharide deacetylase family protein</fullName>
        <ecNumber evidence="5">3.-.-.-</ecNumber>
    </submittedName>
</protein>
<sequence length="297" mass="32796">MDFLVFLITILLIGVFIIIQISTAHPEPPPHDKDSASAPHHKDKDRKKKQPTITISFPPSVTDIIRTGFIQVEGTPQTMRGKNGIRWVKGVDCAKDPCVAITFDDGPGKFEHDIFTTLANTNTPATFFYLGRYLSAHPEVAAAAKKVGVSLAGHSWNHPQLTKLALPELHHQIDGVMQLITQNAGYSSPWFRPPYGAQNSVVLGALRERQLYSVLWDIDTLDWKNRNVEETTRLALEAQPGSIILMHSIHPSTKDAVPGIINGLRSKGYILVSLDQLLEGKNIPPGATIISRDIIRP</sequence>
<dbReference type="GO" id="GO:0005975">
    <property type="term" value="P:carbohydrate metabolic process"/>
    <property type="evidence" value="ECO:0007669"/>
    <property type="project" value="InterPro"/>
</dbReference>
<name>A0AAW9HT43_9ACTO</name>
<organism evidence="5 6">
    <name type="scientific">Actinotignum urinale</name>
    <dbReference type="NCBI Taxonomy" id="190146"/>
    <lineage>
        <taxon>Bacteria</taxon>
        <taxon>Bacillati</taxon>
        <taxon>Actinomycetota</taxon>
        <taxon>Actinomycetes</taxon>
        <taxon>Actinomycetales</taxon>
        <taxon>Actinomycetaceae</taxon>
        <taxon>Actinotignum</taxon>
    </lineage>
</organism>
<keyword evidence="2 5" id="KW-0378">Hydrolase</keyword>
<comment type="caution">
    <text evidence="5">The sequence shown here is derived from an EMBL/GenBank/DDBJ whole genome shotgun (WGS) entry which is preliminary data.</text>
</comment>
<dbReference type="GO" id="GO:0046872">
    <property type="term" value="F:metal ion binding"/>
    <property type="evidence" value="ECO:0007669"/>
    <property type="project" value="UniProtKB-KW"/>
</dbReference>
<evidence type="ECO:0000313" key="5">
    <source>
        <dbReference type="EMBL" id="MDY5154828.1"/>
    </source>
</evidence>
<dbReference type="SUPFAM" id="SSF88713">
    <property type="entry name" value="Glycoside hydrolase/deacetylase"/>
    <property type="match status" value="1"/>
</dbReference>
<dbReference type="AlphaFoldDB" id="A0AAW9HT43"/>
<dbReference type="GO" id="GO:0016810">
    <property type="term" value="F:hydrolase activity, acting on carbon-nitrogen (but not peptide) bonds"/>
    <property type="evidence" value="ECO:0007669"/>
    <property type="project" value="InterPro"/>
</dbReference>
<evidence type="ECO:0000256" key="1">
    <source>
        <dbReference type="ARBA" id="ARBA00022723"/>
    </source>
</evidence>
<feature type="compositionally biased region" description="Basic residues" evidence="3">
    <location>
        <begin position="39"/>
        <end position="50"/>
    </location>
</feature>
<gene>
    <name evidence="5" type="ORF">R6G80_03690</name>
</gene>
<dbReference type="CDD" id="cd10917">
    <property type="entry name" value="CE4_NodB_like_6s_7s"/>
    <property type="match status" value="1"/>
</dbReference>
<dbReference type="InterPro" id="IPR050248">
    <property type="entry name" value="Polysacc_deacetylase_ArnD"/>
</dbReference>
<dbReference type="InterPro" id="IPR011330">
    <property type="entry name" value="Glyco_hydro/deAcase_b/a-brl"/>
</dbReference>